<dbReference type="InterPro" id="IPR029063">
    <property type="entry name" value="SAM-dependent_MTases_sf"/>
</dbReference>
<keyword evidence="6" id="KW-0539">Nucleus</keyword>
<dbReference type="GO" id="GO:0035657">
    <property type="term" value="C:eRF1 methyltransferase complex"/>
    <property type="evidence" value="ECO:0007669"/>
    <property type="project" value="TreeGrafter"/>
</dbReference>
<proteinExistence type="inferred from homology"/>
<evidence type="ECO:0000256" key="4">
    <source>
        <dbReference type="ARBA" id="ARBA00022679"/>
    </source>
</evidence>
<evidence type="ECO:0000259" key="7">
    <source>
        <dbReference type="PROSITE" id="PS51792"/>
    </source>
</evidence>
<evidence type="ECO:0000313" key="8">
    <source>
        <dbReference type="EMBL" id="CCJ29024.1"/>
    </source>
</evidence>
<dbReference type="VEuPathDB" id="FungiDB:PNEJI1_002197"/>
<dbReference type="PANTHER" id="PTHR45875">
    <property type="entry name" value="METHYLTRANSFERASE N6AMT1"/>
    <property type="match status" value="1"/>
</dbReference>
<evidence type="ECO:0000256" key="1">
    <source>
        <dbReference type="ARBA" id="ARBA00004123"/>
    </source>
</evidence>
<evidence type="ECO:0000256" key="5">
    <source>
        <dbReference type="ARBA" id="ARBA00022691"/>
    </source>
</evidence>
<evidence type="ECO:0000313" key="9">
    <source>
        <dbReference type="Proteomes" id="UP000010422"/>
    </source>
</evidence>
<sequence>MSEDRTMTTGRHIVRDISCKQCGSIVGWKYDKAFESSQIHLYLNLIFLNPMFPTPKLSHLHQKAFQEVYEPSEDTFILLDALEHDLDLLRNLSKVPLCLEIGKNRSGSGCVSVFLQTAIFGPSKSFHLCTDISLQACKATLETSIVNSDSEFPSYLDVIHTDLTQGLYIINKIDLLVFNPPYVPTESKEIHMNKNMENTWAGGIEGMEITYKLLNCVNEILSDHGLFYLVAISKNKPKKIADFMRIHWNMESHIVLERKTGLEKLYVIRFNKTTKHLH</sequence>
<keyword evidence="5" id="KW-0949">S-adenosyl-L-methionine</keyword>
<evidence type="ECO:0000256" key="2">
    <source>
        <dbReference type="ARBA" id="ARBA00006149"/>
    </source>
</evidence>
<dbReference type="GO" id="GO:0008757">
    <property type="term" value="F:S-adenosylmethionine-dependent methyltransferase activity"/>
    <property type="evidence" value="ECO:0007669"/>
    <property type="project" value="TreeGrafter"/>
</dbReference>
<organism evidence="9">
    <name type="scientific">Pneumocystis jirovecii</name>
    <name type="common">Human pneumocystis pneumonia agent</name>
    <dbReference type="NCBI Taxonomy" id="42068"/>
    <lineage>
        <taxon>Eukaryota</taxon>
        <taxon>Fungi</taxon>
        <taxon>Dikarya</taxon>
        <taxon>Ascomycota</taxon>
        <taxon>Taphrinomycotina</taxon>
        <taxon>Pneumocystomycetes</taxon>
        <taxon>Pneumocystaceae</taxon>
        <taxon>Pneumocystis</taxon>
    </lineage>
</organism>
<gene>
    <name evidence="8" type="ORF">PNEJI1_002197</name>
</gene>
<dbReference type="InParanoid" id="L0PAB2"/>
<dbReference type="InterPro" id="IPR034751">
    <property type="entry name" value="Yippee"/>
</dbReference>
<keyword evidence="3" id="KW-0489">Methyltransferase</keyword>
<dbReference type="EMBL" id="CAKM01000149">
    <property type="protein sequence ID" value="CCJ29024.1"/>
    <property type="molecule type" value="Genomic_DNA"/>
</dbReference>
<dbReference type="PROSITE" id="PS00092">
    <property type="entry name" value="N6_MTASE"/>
    <property type="match status" value="1"/>
</dbReference>
<evidence type="ECO:0000256" key="6">
    <source>
        <dbReference type="ARBA" id="ARBA00023242"/>
    </source>
</evidence>
<dbReference type="AlphaFoldDB" id="L0PAB2"/>
<dbReference type="GO" id="GO:0008276">
    <property type="term" value="F:protein methyltransferase activity"/>
    <property type="evidence" value="ECO:0007669"/>
    <property type="project" value="TreeGrafter"/>
</dbReference>
<accession>L0PAB2</accession>
<dbReference type="GO" id="GO:0005634">
    <property type="term" value="C:nucleus"/>
    <property type="evidence" value="ECO:0007669"/>
    <property type="project" value="UniProtKB-SubCell"/>
</dbReference>
<comment type="similarity">
    <text evidence="2">Belongs to the eukaryotic/archaeal PrmC-related family.</text>
</comment>
<dbReference type="PANTHER" id="PTHR45875:SF1">
    <property type="entry name" value="METHYLTRANSFERASE N6AMT1"/>
    <property type="match status" value="1"/>
</dbReference>
<dbReference type="SUPFAM" id="SSF53335">
    <property type="entry name" value="S-adenosyl-L-methionine-dependent methyltransferases"/>
    <property type="match status" value="1"/>
</dbReference>
<comment type="caution">
    <text evidence="8">The sequence shown here is derived from an EMBL/GenBank/DDBJ whole genome shotgun (WGS) entry which is preliminary data.</text>
</comment>
<dbReference type="InterPro" id="IPR002052">
    <property type="entry name" value="DNA_methylase_N6_adenine_CS"/>
</dbReference>
<reference evidence="8 9" key="1">
    <citation type="journal article" date="2012" name="MBio">
        <title>De novo assembly of the Pneumocystis jirovecii genome from a single bronchoalveolar lavage fluid specimen from a patient.</title>
        <authorList>
            <person name="Cisse O.H."/>
            <person name="Pagni M."/>
            <person name="Hauser P.M."/>
        </authorList>
    </citation>
    <scope>NUCLEOTIDE SEQUENCE [LARGE SCALE GENOMIC DNA]</scope>
    <source>
        <strain evidence="8 9">SE8</strain>
    </source>
</reference>
<name>L0PAB2_PNEJI</name>
<dbReference type="PROSITE" id="PS51792">
    <property type="entry name" value="YIPPEE"/>
    <property type="match status" value="1"/>
</dbReference>
<dbReference type="FunFam" id="3.40.50.150:FF:000077">
    <property type="entry name" value="HemK methyltransferase family member 2"/>
    <property type="match status" value="1"/>
</dbReference>
<keyword evidence="4" id="KW-0808">Transferase</keyword>
<comment type="subcellular location">
    <subcellularLocation>
        <location evidence="1">Nucleus</location>
    </subcellularLocation>
</comment>
<dbReference type="InterPro" id="IPR052190">
    <property type="entry name" value="Euk-Arch_PrmC-MTase"/>
</dbReference>
<protein>
    <recommendedName>
        <fullName evidence="7">Yippee domain-containing protein</fullName>
    </recommendedName>
</protein>
<dbReference type="STRING" id="1209962.L0PAB2"/>
<dbReference type="Gene3D" id="3.40.50.150">
    <property type="entry name" value="Vaccinia Virus protein VP39"/>
    <property type="match status" value="1"/>
</dbReference>
<feature type="domain" description="Yippee" evidence="7">
    <location>
        <begin position="1"/>
        <end position="56"/>
    </location>
</feature>
<dbReference type="FunCoup" id="L0PAB2">
    <property type="interactions" value="96"/>
</dbReference>
<dbReference type="GO" id="GO:0032259">
    <property type="term" value="P:methylation"/>
    <property type="evidence" value="ECO:0007669"/>
    <property type="project" value="UniProtKB-KW"/>
</dbReference>
<dbReference type="GO" id="GO:0003676">
    <property type="term" value="F:nucleic acid binding"/>
    <property type="evidence" value="ECO:0007669"/>
    <property type="project" value="InterPro"/>
</dbReference>
<dbReference type="Proteomes" id="UP000010422">
    <property type="component" value="Unassembled WGS sequence"/>
</dbReference>
<evidence type="ECO:0000256" key="3">
    <source>
        <dbReference type="ARBA" id="ARBA00022603"/>
    </source>
</evidence>